<dbReference type="GO" id="GO:0006952">
    <property type="term" value="P:defense response"/>
    <property type="evidence" value="ECO:0007669"/>
    <property type="project" value="UniProtKB-KW"/>
</dbReference>
<evidence type="ECO:0000256" key="1">
    <source>
        <dbReference type="ARBA" id="ARBA00008894"/>
    </source>
</evidence>
<feature type="domain" description="Disease resistance protein winged helix" evidence="8">
    <location>
        <begin position="265"/>
        <end position="341"/>
    </location>
</feature>
<dbReference type="InterPro" id="IPR027417">
    <property type="entry name" value="P-loop_NTPase"/>
</dbReference>
<sequence length="485" mass="54685">MAEVHGRDIDRDVVATKILMAETSFVVSIVGVGELGRRLLLSLFFNDAQVKDYFELKIWVCVSDPFDEVGIAKKIVEGVTRKSPDSSQLQVLTQCIIECISGKKFLLVLDDVWTEDRAKWEPLKNALKSCGGMGSKVLVTTRNEKVAKTLDTLENGIHRLGVLSDEACWLLLQQIALCGRSKEDCAQYKDIGMEIVGKCKGLPLAAKTLGSLLRCKNGLEEWENVLRSETWELKEVIEVELFPHLLLSYNELSPSLKRCFSYCAIFPKDTNIKVEEVIRQWMALGYLGSDIGSGGGDMELRGRQYFDNLAMRSLFQDFEKDENDGDQIMSFKLHDIVHDFAHYLRKNGVEAGTKTKTSCQACSPQLVSQVKEYRSLKWKIDLPICVCLGGGLRVLNLEYCGIPPGIEKYIHLRLLKLSYLSSNGSSIIRSCDRLAALPHRRLRKAAALKELNIYDSIQLEQHYGDKEGSPWKSISNINPRIQLRM</sequence>
<keyword evidence="4" id="KW-0547">Nucleotide-binding</keyword>
<keyword evidence="5" id="KW-0611">Plant defense</keyword>
<protein>
    <submittedName>
        <fullName evidence="9">Putative disease resistance protein rga3</fullName>
    </submittedName>
</protein>
<dbReference type="EMBL" id="BMAC01000375">
    <property type="protein sequence ID" value="GFP95112.1"/>
    <property type="molecule type" value="Genomic_DNA"/>
</dbReference>
<comment type="caution">
    <text evidence="9">The sequence shown here is derived from an EMBL/GenBank/DDBJ whole genome shotgun (WGS) entry which is preliminary data.</text>
</comment>
<evidence type="ECO:0000256" key="3">
    <source>
        <dbReference type="ARBA" id="ARBA00022737"/>
    </source>
</evidence>
<dbReference type="GO" id="GO:0005524">
    <property type="term" value="F:ATP binding"/>
    <property type="evidence" value="ECO:0007669"/>
    <property type="project" value="UniProtKB-KW"/>
</dbReference>
<evidence type="ECO:0000259" key="7">
    <source>
        <dbReference type="Pfam" id="PF00931"/>
    </source>
</evidence>
<comment type="similarity">
    <text evidence="1">Belongs to the disease resistance NB-LRR family.</text>
</comment>
<dbReference type="SUPFAM" id="SSF52540">
    <property type="entry name" value="P-loop containing nucleoside triphosphate hydrolases"/>
    <property type="match status" value="1"/>
</dbReference>
<proteinExistence type="inferred from homology"/>
<dbReference type="InterPro" id="IPR036388">
    <property type="entry name" value="WH-like_DNA-bd_sf"/>
</dbReference>
<evidence type="ECO:0000313" key="9">
    <source>
        <dbReference type="EMBL" id="GFP95112.1"/>
    </source>
</evidence>
<dbReference type="OrthoDB" id="2018467at2759"/>
<dbReference type="PRINTS" id="PR00364">
    <property type="entry name" value="DISEASERSIST"/>
</dbReference>
<dbReference type="GO" id="GO:0043531">
    <property type="term" value="F:ADP binding"/>
    <property type="evidence" value="ECO:0007669"/>
    <property type="project" value="InterPro"/>
</dbReference>
<dbReference type="PANTHER" id="PTHR36766:SF40">
    <property type="entry name" value="DISEASE RESISTANCE PROTEIN RGA3"/>
    <property type="match status" value="1"/>
</dbReference>
<dbReference type="AlphaFoldDB" id="A0A830CA51"/>
<evidence type="ECO:0000256" key="6">
    <source>
        <dbReference type="ARBA" id="ARBA00022840"/>
    </source>
</evidence>
<dbReference type="Gene3D" id="3.40.50.300">
    <property type="entry name" value="P-loop containing nucleotide triphosphate hydrolases"/>
    <property type="match status" value="1"/>
</dbReference>
<feature type="domain" description="NB-ARC" evidence="7">
    <location>
        <begin position="15"/>
        <end position="177"/>
    </location>
</feature>
<dbReference type="Pfam" id="PF00931">
    <property type="entry name" value="NB-ARC"/>
    <property type="match status" value="1"/>
</dbReference>
<dbReference type="Gene3D" id="1.10.8.430">
    <property type="entry name" value="Helical domain of apoptotic protease-activating factors"/>
    <property type="match status" value="1"/>
</dbReference>
<gene>
    <name evidence="9" type="ORF">PHJA_001655600</name>
</gene>
<keyword evidence="10" id="KW-1185">Reference proteome</keyword>
<keyword evidence="6" id="KW-0067">ATP-binding</keyword>
<keyword evidence="3" id="KW-0677">Repeat</keyword>
<dbReference type="Proteomes" id="UP000653305">
    <property type="component" value="Unassembled WGS sequence"/>
</dbReference>
<dbReference type="InterPro" id="IPR002182">
    <property type="entry name" value="NB-ARC"/>
</dbReference>
<keyword evidence="2" id="KW-0433">Leucine-rich repeat</keyword>
<accession>A0A830CA51</accession>
<evidence type="ECO:0000259" key="8">
    <source>
        <dbReference type="Pfam" id="PF23559"/>
    </source>
</evidence>
<evidence type="ECO:0000256" key="2">
    <source>
        <dbReference type="ARBA" id="ARBA00022614"/>
    </source>
</evidence>
<dbReference type="InterPro" id="IPR042197">
    <property type="entry name" value="Apaf_helical"/>
</dbReference>
<evidence type="ECO:0000313" key="10">
    <source>
        <dbReference type="Proteomes" id="UP000653305"/>
    </source>
</evidence>
<evidence type="ECO:0000256" key="5">
    <source>
        <dbReference type="ARBA" id="ARBA00022821"/>
    </source>
</evidence>
<dbReference type="InterPro" id="IPR058922">
    <property type="entry name" value="WHD_DRP"/>
</dbReference>
<dbReference type="PANTHER" id="PTHR36766">
    <property type="entry name" value="PLANT BROAD-SPECTRUM MILDEW RESISTANCE PROTEIN RPW8"/>
    <property type="match status" value="1"/>
</dbReference>
<organism evidence="9 10">
    <name type="scientific">Phtheirospermum japonicum</name>
    <dbReference type="NCBI Taxonomy" id="374723"/>
    <lineage>
        <taxon>Eukaryota</taxon>
        <taxon>Viridiplantae</taxon>
        <taxon>Streptophyta</taxon>
        <taxon>Embryophyta</taxon>
        <taxon>Tracheophyta</taxon>
        <taxon>Spermatophyta</taxon>
        <taxon>Magnoliopsida</taxon>
        <taxon>eudicotyledons</taxon>
        <taxon>Gunneridae</taxon>
        <taxon>Pentapetalae</taxon>
        <taxon>asterids</taxon>
        <taxon>lamiids</taxon>
        <taxon>Lamiales</taxon>
        <taxon>Orobanchaceae</taxon>
        <taxon>Orobanchaceae incertae sedis</taxon>
        <taxon>Phtheirospermum</taxon>
    </lineage>
</organism>
<dbReference type="Gene3D" id="1.10.10.10">
    <property type="entry name" value="Winged helix-like DNA-binding domain superfamily/Winged helix DNA-binding domain"/>
    <property type="match status" value="1"/>
</dbReference>
<reference evidence="9" key="1">
    <citation type="submission" date="2020-07" db="EMBL/GenBank/DDBJ databases">
        <title>Ethylene signaling mediates host invasion by parasitic plants.</title>
        <authorList>
            <person name="Yoshida S."/>
        </authorList>
    </citation>
    <scope>NUCLEOTIDE SEQUENCE</scope>
    <source>
        <strain evidence="9">Okayama</strain>
    </source>
</reference>
<evidence type="ECO:0000256" key="4">
    <source>
        <dbReference type="ARBA" id="ARBA00022741"/>
    </source>
</evidence>
<name>A0A830CA51_9LAMI</name>
<dbReference type="Pfam" id="PF23559">
    <property type="entry name" value="WHD_DRP"/>
    <property type="match status" value="1"/>
</dbReference>
<dbReference type="FunFam" id="1.10.10.10:FF:000322">
    <property type="entry name" value="Probable disease resistance protein At1g63360"/>
    <property type="match status" value="1"/>
</dbReference>